<dbReference type="SUPFAM" id="SSF55073">
    <property type="entry name" value="Nucleotide cyclase"/>
    <property type="match status" value="1"/>
</dbReference>
<sequence>MGQVAERVRRLATGRWFLLALLFALLVFVDYRHVGLTRIADQRGGDVLLKFNTSRRPPSDRVVVIDIDQRSLEMMNDLAGSWPWPRSVHGELIDYVTQQDPRGVAFDILFNEADIYRPEHDAAFADAVARHPNVWLAMTLNEDGEGAWVSQMPAAVGAQSARNPPVDARVPLMMPLVVAPEAMRGGLINFTSDSDGVGRHHSLYRERSGWRFPSLAARMLRDLGHPLPPDREILLNWRSGWKHVSFADVYLDALRERPLRPRDEFKDKLIVVGTAAPGLLDLRLTPLASTYPGVQILATALDNLDRGDWLREVPRSAVMPFALALIALVAIGLARNVSANRIGYVLLAITVAAIAVGALALANGVFVPIFGPLAFGWTFYFLGSALAYFEERNQRLRTSGMFKRFLDPRVVTSLIETGEIDHRNSAESREVSVLFSDIRGFTSLSEVSSAEDVVALLNGYFSQQVQVIFRHSGTLDKFIGDAIMAFWGAPVATANHAEQAVAAALDMSAALEALRGQLGALGAELEIGIGIHSGRAVVGFIGSNDRLDYTVIGDTVNLASRIEGLTKGIARVLVSEATREAAGDAFEWRDCGSHKVKGREAPVRLFEPTRRT</sequence>
<dbReference type="SMART" id="SM01080">
    <property type="entry name" value="CHASE2"/>
    <property type="match status" value="1"/>
</dbReference>
<keyword evidence="1" id="KW-1133">Transmembrane helix</keyword>
<dbReference type="RefSeq" id="WP_339586881.1">
    <property type="nucleotide sequence ID" value="NZ_JBBHJZ010000002.1"/>
</dbReference>
<feature type="transmembrane region" description="Helical" evidence="1">
    <location>
        <begin position="369"/>
        <end position="389"/>
    </location>
</feature>
<proteinExistence type="predicted"/>
<feature type="transmembrane region" description="Helical" evidence="1">
    <location>
        <begin position="12"/>
        <end position="29"/>
    </location>
</feature>
<evidence type="ECO:0000313" key="4">
    <source>
        <dbReference type="Proteomes" id="UP001361239"/>
    </source>
</evidence>
<dbReference type="InterPro" id="IPR050697">
    <property type="entry name" value="Adenylyl/Guanylyl_Cyclase_3/4"/>
</dbReference>
<dbReference type="Pfam" id="PF05226">
    <property type="entry name" value="CHASE2"/>
    <property type="match status" value="1"/>
</dbReference>
<evidence type="ECO:0000256" key="1">
    <source>
        <dbReference type="SAM" id="Phobius"/>
    </source>
</evidence>
<dbReference type="InterPro" id="IPR001054">
    <property type="entry name" value="A/G_cyclase"/>
</dbReference>
<gene>
    <name evidence="3" type="ORF">WG901_09775</name>
</gene>
<dbReference type="PANTHER" id="PTHR43081:SF1">
    <property type="entry name" value="ADENYLATE CYCLASE, TERMINAL-DIFFERENTIATION SPECIFIC"/>
    <property type="match status" value="1"/>
</dbReference>
<feature type="transmembrane region" description="Helical" evidence="1">
    <location>
        <begin position="317"/>
        <end position="335"/>
    </location>
</feature>
<dbReference type="CDD" id="cd07302">
    <property type="entry name" value="CHD"/>
    <property type="match status" value="1"/>
</dbReference>
<dbReference type="InterPro" id="IPR029787">
    <property type="entry name" value="Nucleotide_cyclase"/>
</dbReference>
<keyword evidence="1" id="KW-0812">Transmembrane</keyword>
<protein>
    <submittedName>
        <fullName evidence="3">CHASE2 domain-containing protein</fullName>
    </submittedName>
</protein>
<accession>A0ABU8RV31</accession>
<feature type="domain" description="Guanylate cyclase" evidence="2">
    <location>
        <begin position="432"/>
        <end position="563"/>
    </location>
</feature>
<dbReference type="SMART" id="SM00044">
    <property type="entry name" value="CYCc"/>
    <property type="match status" value="1"/>
</dbReference>
<dbReference type="Gene3D" id="3.30.70.1230">
    <property type="entry name" value="Nucleotide cyclase"/>
    <property type="match status" value="1"/>
</dbReference>
<keyword evidence="1" id="KW-0472">Membrane</keyword>
<comment type="caution">
    <text evidence="3">The sequence shown here is derived from an EMBL/GenBank/DDBJ whole genome shotgun (WGS) entry which is preliminary data.</text>
</comment>
<dbReference type="EMBL" id="JBBHJZ010000002">
    <property type="protein sequence ID" value="MEJ5976922.1"/>
    <property type="molecule type" value="Genomic_DNA"/>
</dbReference>
<dbReference type="Proteomes" id="UP001361239">
    <property type="component" value="Unassembled WGS sequence"/>
</dbReference>
<dbReference type="Pfam" id="PF00211">
    <property type="entry name" value="Guanylate_cyc"/>
    <property type="match status" value="1"/>
</dbReference>
<dbReference type="PROSITE" id="PS50125">
    <property type="entry name" value="GUANYLATE_CYCLASE_2"/>
    <property type="match status" value="1"/>
</dbReference>
<keyword evidence="4" id="KW-1185">Reference proteome</keyword>
<reference evidence="3 4" key="1">
    <citation type="submission" date="2024-03" db="EMBL/GenBank/DDBJ databases">
        <authorList>
            <person name="Jo J.-H."/>
        </authorList>
    </citation>
    <scope>NUCLEOTIDE SEQUENCE [LARGE SCALE GENOMIC DNA]</scope>
    <source>
        <strain evidence="3 4">PS1R-30</strain>
    </source>
</reference>
<dbReference type="InterPro" id="IPR007890">
    <property type="entry name" value="CHASE2"/>
</dbReference>
<name>A0ABU8RV31_9SPHN</name>
<organism evidence="3 4">
    <name type="scientific">Novosphingobium anseongense</name>
    <dbReference type="NCBI Taxonomy" id="3133436"/>
    <lineage>
        <taxon>Bacteria</taxon>
        <taxon>Pseudomonadati</taxon>
        <taxon>Pseudomonadota</taxon>
        <taxon>Alphaproteobacteria</taxon>
        <taxon>Sphingomonadales</taxon>
        <taxon>Sphingomonadaceae</taxon>
        <taxon>Novosphingobium</taxon>
    </lineage>
</organism>
<evidence type="ECO:0000313" key="3">
    <source>
        <dbReference type="EMBL" id="MEJ5976922.1"/>
    </source>
</evidence>
<dbReference type="PANTHER" id="PTHR43081">
    <property type="entry name" value="ADENYLATE CYCLASE, TERMINAL-DIFFERENTIATION SPECIFIC-RELATED"/>
    <property type="match status" value="1"/>
</dbReference>
<feature type="transmembrane region" description="Helical" evidence="1">
    <location>
        <begin position="342"/>
        <end position="363"/>
    </location>
</feature>
<evidence type="ECO:0000259" key="2">
    <source>
        <dbReference type="PROSITE" id="PS50125"/>
    </source>
</evidence>